<organism evidence="2 3">
    <name type="scientific">Atractosteus spatula</name>
    <name type="common">Alligator gar</name>
    <name type="synonym">Lepisosteus spatula</name>
    <dbReference type="NCBI Taxonomy" id="7917"/>
    <lineage>
        <taxon>Eukaryota</taxon>
        <taxon>Metazoa</taxon>
        <taxon>Chordata</taxon>
        <taxon>Craniata</taxon>
        <taxon>Vertebrata</taxon>
        <taxon>Euteleostomi</taxon>
        <taxon>Actinopterygii</taxon>
        <taxon>Neopterygii</taxon>
        <taxon>Holostei</taxon>
        <taxon>Semionotiformes</taxon>
        <taxon>Lepisosteidae</taxon>
        <taxon>Atractosteus</taxon>
    </lineage>
</organism>
<dbReference type="AlphaFoldDB" id="A0A8J7NRU4"/>
<protein>
    <submittedName>
        <fullName evidence="2">ACAD8 protein</fullName>
    </submittedName>
</protein>
<feature type="non-terminal residue" evidence="2">
    <location>
        <position position="108"/>
    </location>
</feature>
<feature type="domain" description="Acyl-CoA dehydrogenase/oxidase N-terminal" evidence="1">
    <location>
        <begin position="50"/>
        <end position="107"/>
    </location>
</feature>
<reference evidence="2" key="1">
    <citation type="journal article" date="2021" name="Cell">
        <title>Tracing the genetic footprints of vertebrate landing in non-teleost ray-finned fishes.</title>
        <authorList>
            <person name="Bi X."/>
            <person name="Wang K."/>
            <person name="Yang L."/>
            <person name="Pan H."/>
            <person name="Jiang H."/>
            <person name="Wei Q."/>
            <person name="Fang M."/>
            <person name="Yu H."/>
            <person name="Zhu C."/>
            <person name="Cai Y."/>
            <person name="He Y."/>
            <person name="Gan X."/>
            <person name="Zeng H."/>
            <person name="Yu D."/>
            <person name="Zhu Y."/>
            <person name="Jiang H."/>
            <person name="Qiu Q."/>
            <person name="Yang H."/>
            <person name="Zhang Y.E."/>
            <person name="Wang W."/>
            <person name="Zhu M."/>
            <person name="He S."/>
            <person name="Zhang G."/>
        </authorList>
    </citation>
    <scope>NUCLEOTIDE SEQUENCE</scope>
    <source>
        <strain evidence="2">Allg_001</strain>
    </source>
</reference>
<dbReference type="Gene3D" id="1.10.540.10">
    <property type="entry name" value="Acyl-CoA dehydrogenase/oxidase, N-terminal domain"/>
    <property type="match status" value="1"/>
</dbReference>
<dbReference type="InterPro" id="IPR009100">
    <property type="entry name" value="AcylCoA_DH/oxidase_NM_dom_sf"/>
</dbReference>
<sequence length="108" mass="11910">MGRKGRYGRCWPSFTAPEIIHKAAQHEVSTTEAHRTKVLTRSYFPPPPPRQEIFPVDTMRNAAQLGFGGIYVRPDVGGSGLTRLDTSVIFEALSTGCVSTTAYMSIHK</sequence>
<dbReference type="InterPro" id="IPR013786">
    <property type="entry name" value="AcylCoA_DH/ox_N"/>
</dbReference>
<feature type="non-terminal residue" evidence="2">
    <location>
        <position position="1"/>
    </location>
</feature>
<dbReference type="EMBL" id="JAAWVO010039229">
    <property type="protein sequence ID" value="MBN3318275.1"/>
    <property type="molecule type" value="Genomic_DNA"/>
</dbReference>
<evidence type="ECO:0000259" key="1">
    <source>
        <dbReference type="Pfam" id="PF02771"/>
    </source>
</evidence>
<comment type="caution">
    <text evidence="2">The sequence shown here is derived from an EMBL/GenBank/DDBJ whole genome shotgun (WGS) entry which is preliminary data.</text>
</comment>
<accession>A0A8J7NRU4</accession>
<evidence type="ECO:0000313" key="2">
    <source>
        <dbReference type="EMBL" id="MBN3318275.1"/>
    </source>
</evidence>
<dbReference type="GO" id="GO:0016627">
    <property type="term" value="F:oxidoreductase activity, acting on the CH-CH group of donors"/>
    <property type="evidence" value="ECO:0007669"/>
    <property type="project" value="InterPro"/>
</dbReference>
<dbReference type="GO" id="GO:0005739">
    <property type="term" value="C:mitochondrion"/>
    <property type="evidence" value="ECO:0007669"/>
    <property type="project" value="TreeGrafter"/>
</dbReference>
<dbReference type="Proteomes" id="UP000736164">
    <property type="component" value="Unassembled WGS sequence"/>
</dbReference>
<name>A0A8J7NRU4_ATRSP</name>
<dbReference type="PANTHER" id="PTHR43831">
    <property type="entry name" value="ISOBUTYRYL-COA DEHYDROGENASE"/>
    <property type="match status" value="1"/>
</dbReference>
<dbReference type="InterPro" id="IPR052547">
    <property type="entry name" value="Mito_Isobutyryl-CoADH"/>
</dbReference>
<gene>
    <name evidence="2" type="primary">Acad8_0</name>
    <name evidence="2" type="ORF">GTO95_0009283</name>
</gene>
<evidence type="ECO:0000313" key="3">
    <source>
        <dbReference type="Proteomes" id="UP000736164"/>
    </source>
</evidence>
<dbReference type="PANTHER" id="PTHR43831:SF1">
    <property type="entry name" value="ISOBUTYRYL-COA DEHYDROGENASE, MITOCHONDRIAL"/>
    <property type="match status" value="1"/>
</dbReference>
<dbReference type="Pfam" id="PF02771">
    <property type="entry name" value="Acyl-CoA_dh_N"/>
    <property type="match status" value="1"/>
</dbReference>
<dbReference type="SUPFAM" id="SSF56645">
    <property type="entry name" value="Acyl-CoA dehydrogenase NM domain-like"/>
    <property type="match status" value="1"/>
</dbReference>
<proteinExistence type="predicted"/>
<keyword evidence="3" id="KW-1185">Reference proteome</keyword>
<dbReference type="InterPro" id="IPR037069">
    <property type="entry name" value="AcylCoA_DH/ox_N_sf"/>
</dbReference>
<dbReference type="GO" id="GO:0050660">
    <property type="term" value="F:flavin adenine dinucleotide binding"/>
    <property type="evidence" value="ECO:0007669"/>
    <property type="project" value="InterPro"/>
</dbReference>